<protein>
    <submittedName>
        <fullName evidence="2">Uncharacterized protein</fullName>
    </submittedName>
</protein>
<evidence type="ECO:0000313" key="2">
    <source>
        <dbReference type="EMBL" id="ARQ19157.1"/>
    </source>
</evidence>
<dbReference type="EMBL" id="KY290886">
    <property type="protein sequence ID" value="ARQ19157.1"/>
    <property type="molecule type" value="Genomic_DNA"/>
</dbReference>
<sequence length="608" mass="70572">MNQRFEYNFEDVEPKLLKKGKGLKKKNKYTLKQAEALVGWIQHNWSDKTTITLICSDTEEGTKYAFDGIEITPFSWGGQEKLLFPDIEGQILQAPDSMISDPNKLILDINDQYKHEPDVAEPTKESKSKLNLKLPSVVLPFAKKKNKLMNELIEPEETDIYEEELEEQEEIEELAVSPEEPEEVEEIETVSENEEEVEEIFDFEDEEEVENVQKGDLSTSSQNELVAVNDSQVPPYMPSQTPNYSPQYQAPNVLQPVRKHETVQLVTLNEYCDLGEEIETSISQMVEKLKPESLFKFIGIPSTGLTNTRIDEYRSNHAMLRLAEVKFENLREHYSRQIISFKAEALDRLRTAVDVAWKKPYDLDVKKDKAEELSKMEAEAEAKLNEFVKRQENNVNDKIKKFEIEQEIDLKNFIARQEADKAVFIATEKDRTQNLIDSKAESINADLLETKDKFIDEEMYKMKIEMNKNLFDGKQKIKSELATELAKANDNVWENALKFIQEIQDEIEAKTPIWAAEIKEFNSLEEQEHERMKQTKELQLKEESIEIKRLEAEMNLKRMEELDHENKMLKIKLETALSKNELLAMEQDTKQVVNGSNRVGALNLFSKR</sequence>
<keyword evidence="1" id="KW-0175">Coiled coil</keyword>
<keyword evidence="2" id="KW-0614">Plasmid</keyword>
<accession>A0A2H4HI94</accession>
<dbReference type="AlphaFoldDB" id="A0A2H4HI94"/>
<reference evidence="2" key="1">
    <citation type="submission" date="2016-12" db="EMBL/GenBank/DDBJ databases">
        <title>Genetic characterization of cointegrate plasmids responsible for the mobilization of pRUM-like and pLAG, via pHTbeta, from Enterococcus faecium to E. faecalis.</title>
        <authorList>
            <person name="Di Sante L."/>
            <person name="Morroni G."/>
            <person name="Vignaroli C."/>
            <person name="Brenciani A."/>
        </authorList>
    </citation>
    <scope>NUCLEOTIDE SEQUENCE</scope>
    <source>
        <strain evidence="2">Transconjugant T4</strain>
        <plasmid evidence="2">pJH-T4</plasmid>
    </source>
</reference>
<evidence type="ECO:0000256" key="1">
    <source>
        <dbReference type="SAM" id="Coils"/>
    </source>
</evidence>
<name>A0A2H4HI94_ENTFL</name>
<geneLocation type="plasmid" evidence="2">
    <name>pJH-T4</name>
</geneLocation>
<organism evidence="2">
    <name type="scientific">Enterococcus faecalis</name>
    <name type="common">Streptococcus faecalis</name>
    <dbReference type="NCBI Taxonomy" id="1351"/>
    <lineage>
        <taxon>Bacteria</taxon>
        <taxon>Bacillati</taxon>
        <taxon>Bacillota</taxon>
        <taxon>Bacilli</taxon>
        <taxon>Lactobacillales</taxon>
        <taxon>Enterococcaceae</taxon>
        <taxon>Enterococcus</taxon>
    </lineage>
</organism>
<feature type="coiled-coil region" evidence="1">
    <location>
        <begin position="363"/>
        <end position="405"/>
    </location>
</feature>
<proteinExistence type="predicted"/>
<feature type="coiled-coil region" evidence="1">
    <location>
        <begin position="524"/>
        <end position="579"/>
    </location>
</feature>
<dbReference type="RefSeq" id="WP_002338175.1">
    <property type="nucleotide sequence ID" value="NZ_KY290886.1"/>
</dbReference>